<sequence>MLIDNSKLQQIITFVIVQLIVIAAFVIFYLFRYQQASLLQVIKAIGPLFVITTVGIAVIIKDRHKMKRMRQKGEENEFDERYNTITELKHDIAIYLGALLVISVPIAKREIIFTSDLIQAAVAYLALYYTKHIYWRL</sequence>
<name>A0A2H0W2C2_9BACT</name>
<feature type="transmembrane region" description="Helical" evidence="1">
    <location>
        <begin position="37"/>
        <end position="60"/>
    </location>
</feature>
<comment type="caution">
    <text evidence="2">The sequence shown here is derived from an EMBL/GenBank/DDBJ whole genome shotgun (WGS) entry which is preliminary data.</text>
</comment>
<gene>
    <name evidence="2" type="ORF">COT81_00525</name>
</gene>
<keyword evidence="1" id="KW-0812">Transmembrane</keyword>
<accession>A0A2H0W2C2</accession>
<dbReference type="AlphaFoldDB" id="A0A2H0W2C2"/>
<keyword evidence="1" id="KW-1133">Transmembrane helix</keyword>
<organism evidence="2 3">
    <name type="scientific">Candidatus Buchananbacteria bacterium CG10_big_fil_rev_8_21_14_0_10_42_9</name>
    <dbReference type="NCBI Taxonomy" id="1974526"/>
    <lineage>
        <taxon>Bacteria</taxon>
        <taxon>Candidatus Buchananiibacteriota</taxon>
    </lineage>
</organism>
<dbReference type="Proteomes" id="UP000230935">
    <property type="component" value="Unassembled WGS sequence"/>
</dbReference>
<feature type="transmembrane region" description="Helical" evidence="1">
    <location>
        <begin position="12"/>
        <end position="31"/>
    </location>
</feature>
<proteinExistence type="predicted"/>
<evidence type="ECO:0008006" key="4">
    <source>
        <dbReference type="Google" id="ProtNLM"/>
    </source>
</evidence>
<reference evidence="3" key="1">
    <citation type="submission" date="2017-09" db="EMBL/GenBank/DDBJ databases">
        <title>Depth-based differentiation of microbial function through sediment-hosted aquifers and enrichment of novel symbionts in the deep terrestrial subsurface.</title>
        <authorList>
            <person name="Probst A.J."/>
            <person name="Ladd B."/>
            <person name="Jarett J.K."/>
            <person name="Geller-Mcgrath D.E."/>
            <person name="Sieber C.M.K."/>
            <person name="Emerson J.B."/>
            <person name="Anantharaman K."/>
            <person name="Thomas B.C."/>
            <person name="Malmstrom R."/>
            <person name="Stieglmeier M."/>
            <person name="Klingl A."/>
            <person name="Woyke T."/>
            <person name="Ryan C.M."/>
            <person name="Banfield J.F."/>
        </authorList>
    </citation>
    <scope>NUCLEOTIDE SEQUENCE [LARGE SCALE GENOMIC DNA]</scope>
</reference>
<evidence type="ECO:0000313" key="2">
    <source>
        <dbReference type="EMBL" id="PIS05486.1"/>
    </source>
</evidence>
<evidence type="ECO:0000313" key="3">
    <source>
        <dbReference type="Proteomes" id="UP000230935"/>
    </source>
</evidence>
<dbReference type="EMBL" id="PEZZ01000004">
    <property type="protein sequence ID" value="PIS05486.1"/>
    <property type="molecule type" value="Genomic_DNA"/>
</dbReference>
<evidence type="ECO:0000256" key="1">
    <source>
        <dbReference type="SAM" id="Phobius"/>
    </source>
</evidence>
<keyword evidence="1" id="KW-0472">Membrane</keyword>
<protein>
    <recommendedName>
        <fullName evidence="4">DUF2178 domain-containing protein</fullName>
    </recommendedName>
</protein>